<gene>
    <name evidence="4" type="ORF">LsR_00733</name>
</gene>
<reference evidence="4 5" key="1">
    <citation type="submission" date="2015-05" db="EMBL/GenBank/DDBJ databases">
        <title>Complete genome sequence of Lactobacillus salivarius Ren, a probiotic strain with antitumor activity.</title>
        <authorList>
            <person name="Sun E."/>
            <person name="Zhao L."/>
            <person name="Liu S."/>
            <person name="Zhang M."/>
            <person name="Guo H."/>
            <person name="Ren F."/>
        </authorList>
    </citation>
    <scope>NUCLEOTIDE SEQUENCE [LARGE SCALE GENOMIC DNA]</scope>
    <source>
        <strain evidence="4 5">Ren</strain>
    </source>
</reference>
<dbReference type="InterPro" id="IPR001647">
    <property type="entry name" value="HTH_TetR"/>
</dbReference>
<evidence type="ECO:0000313" key="4">
    <source>
        <dbReference type="EMBL" id="AKI04280.1"/>
    </source>
</evidence>
<dbReference type="InterPro" id="IPR023772">
    <property type="entry name" value="DNA-bd_HTH_TetR-type_CS"/>
</dbReference>
<proteinExistence type="predicted"/>
<evidence type="ECO:0000313" key="5">
    <source>
        <dbReference type="Proteomes" id="UP000035027"/>
    </source>
</evidence>
<name>A0A0F7PXP5_9LACO</name>
<dbReference type="InterPro" id="IPR050624">
    <property type="entry name" value="HTH-type_Tx_Regulator"/>
</dbReference>
<dbReference type="Proteomes" id="UP000035027">
    <property type="component" value="Chromosome"/>
</dbReference>
<dbReference type="PATRIC" id="fig|1194971.3.peg.732"/>
<dbReference type="Gene3D" id="1.10.357.10">
    <property type="entry name" value="Tetracycline Repressor, domain 2"/>
    <property type="match status" value="1"/>
</dbReference>
<sequence length="205" mass="23999">MNGFEKRSAKKREEILATALKIINHPDGINNLTIQKIVDSTSISKATIFKYFKTKENLIQETFFYYLDQLKVKSEHILTEKQGFINTFTALTQLKVDTIAQMHQQFYLDLMQYYTQTSDLQLAQKMTEYTQDSFNMMKQLLKQGREEGVIDERYSDEFILLYTQAMVNGFSQPEIYQQALPFTKEWTEVLLKGIAPNSNIIMKDK</sequence>
<evidence type="ECO:0000256" key="2">
    <source>
        <dbReference type="PROSITE-ProRule" id="PRU00335"/>
    </source>
</evidence>
<dbReference type="GO" id="GO:0003677">
    <property type="term" value="F:DNA binding"/>
    <property type="evidence" value="ECO:0007669"/>
    <property type="project" value="UniProtKB-UniRule"/>
</dbReference>
<dbReference type="EMBL" id="CP011403">
    <property type="protein sequence ID" value="AKI04280.1"/>
    <property type="molecule type" value="Genomic_DNA"/>
</dbReference>
<organism evidence="4 5">
    <name type="scientific">Ligilactobacillus salivarius str. Ren</name>
    <dbReference type="NCBI Taxonomy" id="1194971"/>
    <lineage>
        <taxon>Bacteria</taxon>
        <taxon>Bacillati</taxon>
        <taxon>Bacillota</taxon>
        <taxon>Bacilli</taxon>
        <taxon>Lactobacillales</taxon>
        <taxon>Lactobacillaceae</taxon>
        <taxon>Ligilactobacillus</taxon>
    </lineage>
</organism>
<dbReference type="PROSITE" id="PS01081">
    <property type="entry name" value="HTH_TETR_1"/>
    <property type="match status" value="1"/>
</dbReference>
<dbReference type="SUPFAM" id="SSF46689">
    <property type="entry name" value="Homeodomain-like"/>
    <property type="match status" value="1"/>
</dbReference>
<dbReference type="PANTHER" id="PTHR43479">
    <property type="entry name" value="ACREF/ENVCD OPERON REPRESSOR-RELATED"/>
    <property type="match status" value="1"/>
</dbReference>
<dbReference type="InterPro" id="IPR009057">
    <property type="entry name" value="Homeodomain-like_sf"/>
</dbReference>
<feature type="domain" description="HTH tetR-type" evidence="3">
    <location>
        <begin position="9"/>
        <end position="70"/>
    </location>
</feature>
<evidence type="ECO:0000256" key="1">
    <source>
        <dbReference type="ARBA" id="ARBA00023125"/>
    </source>
</evidence>
<dbReference type="PROSITE" id="PS50977">
    <property type="entry name" value="HTH_TETR_2"/>
    <property type="match status" value="1"/>
</dbReference>
<dbReference type="Pfam" id="PF00440">
    <property type="entry name" value="TetR_N"/>
    <property type="match status" value="1"/>
</dbReference>
<evidence type="ECO:0000259" key="3">
    <source>
        <dbReference type="PROSITE" id="PS50977"/>
    </source>
</evidence>
<dbReference type="RefSeq" id="WP_047035568.1">
    <property type="nucleotide sequence ID" value="NZ_CP011403.1"/>
</dbReference>
<feature type="DNA-binding region" description="H-T-H motif" evidence="2">
    <location>
        <begin position="33"/>
        <end position="52"/>
    </location>
</feature>
<dbReference type="InterPro" id="IPR036271">
    <property type="entry name" value="Tet_transcr_reg_TetR-rel_C_sf"/>
</dbReference>
<accession>A0A0F7PXP5</accession>
<keyword evidence="1 2" id="KW-0238">DNA-binding</keyword>
<dbReference type="PANTHER" id="PTHR43479:SF11">
    <property type="entry name" value="ACREF_ENVCD OPERON REPRESSOR-RELATED"/>
    <property type="match status" value="1"/>
</dbReference>
<dbReference type="AlphaFoldDB" id="A0A0F7PXP5"/>
<protein>
    <submittedName>
        <fullName evidence="4">TetR family transcriptional regulator</fullName>
    </submittedName>
</protein>
<dbReference type="SUPFAM" id="SSF48498">
    <property type="entry name" value="Tetracyclin repressor-like, C-terminal domain"/>
    <property type="match status" value="1"/>
</dbReference>